<dbReference type="InterPro" id="IPR013154">
    <property type="entry name" value="ADH-like_N"/>
</dbReference>
<dbReference type="PANTHER" id="PTHR44154:SF1">
    <property type="entry name" value="QUINONE OXIDOREDUCTASE"/>
    <property type="match status" value="1"/>
</dbReference>
<evidence type="ECO:0000259" key="2">
    <source>
        <dbReference type="SMART" id="SM00829"/>
    </source>
</evidence>
<dbReference type="InterPro" id="IPR036291">
    <property type="entry name" value="NAD(P)-bd_dom_sf"/>
</dbReference>
<dbReference type="InterPro" id="IPR020843">
    <property type="entry name" value="ER"/>
</dbReference>
<dbReference type="InterPro" id="IPR051603">
    <property type="entry name" value="Zinc-ADH_QOR/CCCR"/>
</dbReference>
<dbReference type="SMART" id="SM00829">
    <property type="entry name" value="PKS_ER"/>
    <property type="match status" value="1"/>
</dbReference>
<feature type="domain" description="Enoyl reductase (ER)" evidence="2">
    <location>
        <begin position="29"/>
        <end position="339"/>
    </location>
</feature>
<dbReference type="Proteomes" id="UP001265550">
    <property type="component" value="Unassembled WGS sequence"/>
</dbReference>
<dbReference type="Gene3D" id="3.90.180.10">
    <property type="entry name" value="Medium-chain alcohol dehydrogenases, catalytic domain"/>
    <property type="match status" value="1"/>
</dbReference>
<sequence length="341" mass="35451">MNARIHDSAGTAPVSTDTGQALRLLQKAASIDALQLALADSPRRTPATGHALVRVGAAAVNPSDAKASLGIMPQAVWPRTPGRDFAGTVIEGPGEWIGREVYGSGGDVGITRDGSHARFLELPVAALRARPANISMEEAGAVGVPFVTAYEGFRRCGMPQAGQTVMVMGANGKVGQAAVQLATQAGARVIAVQRGPGPFAGFSCAPVDVIDATVADVAATARELTSGRGADIVFNTVGSAYFEAANKSMGKGATQIFIATHDRAVPFDIFTFYRGMHTYVGIDSLAMDCTTSTAQLDAMREGFERGTLKPFPIARAYALADAAEAYRAVLGGSTDRIVLRP</sequence>
<organism evidence="3 4">
    <name type="scientific">Hydrogenophaga laconesensis</name>
    <dbReference type="NCBI Taxonomy" id="1805971"/>
    <lineage>
        <taxon>Bacteria</taxon>
        <taxon>Pseudomonadati</taxon>
        <taxon>Pseudomonadota</taxon>
        <taxon>Betaproteobacteria</taxon>
        <taxon>Burkholderiales</taxon>
        <taxon>Comamonadaceae</taxon>
        <taxon>Hydrogenophaga</taxon>
    </lineage>
</organism>
<dbReference type="InterPro" id="IPR013149">
    <property type="entry name" value="ADH-like_C"/>
</dbReference>
<accession>A0ABU1V7B8</accession>
<proteinExistence type="predicted"/>
<dbReference type="InterPro" id="IPR011032">
    <property type="entry name" value="GroES-like_sf"/>
</dbReference>
<comment type="caution">
    <text evidence="3">The sequence shown here is derived from an EMBL/GenBank/DDBJ whole genome shotgun (WGS) entry which is preliminary data.</text>
</comment>
<dbReference type="SUPFAM" id="SSF50129">
    <property type="entry name" value="GroES-like"/>
    <property type="match status" value="1"/>
</dbReference>
<evidence type="ECO:0000256" key="1">
    <source>
        <dbReference type="ARBA" id="ARBA00022857"/>
    </source>
</evidence>
<keyword evidence="1" id="KW-0521">NADP</keyword>
<keyword evidence="4" id="KW-1185">Reference proteome</keyword>
<evidence type="ECO:0000313" key="4">
    <source>
        <dbReference type="Proteomes" id="UP001265550"/>
    </source>
</evidence>
<dbReference type="Pfam" id="PF00107">
    <property type="entry name" value="ADH_zinc_N"/>
    <property type="match status" value="1"/>
</dbReference>
<dbReference type="EMBL" id="JAVDWE010000002">
    <property type="protein sequence ID" value="MDR7093148.1"/>
    <property type="molecule type" value="Genomic_DNA"/>
</dbReference>
<dbReference type="Gene3D" id="3.40.50.720">
    <property type="entry name" value="NAD(P)-binding Rossmann-like Domain"/>
    <property type="match status" value="1"/>
</dbReference>
<dbReference type="SUPFAM" id="SSF51735">
    <property type="entry name" value="NAD(P)-binding Rossmann-fold domains"/>
    <property type="match status" value="1"/>
</dbReference>
<dbReference type="PANTHER" id="PTHR44154">
    <property type="entry name" value="QUINONE OXIDOREDUCTASE"/>
    <property type="match status" value="1"/>
</dbReference>
<protein>
    <submittedName>
        <fullName evidence="3">NADPH:quinone reductase-like Zn-dependent oxidoreductase</fullName>
    </submittedName>
</protein>
<evidence type="ECO:0000313" key="3">
    <source>
        <dbReference type="EMBL" id="MDR7093148.1"/>
    </source>
</evidence>
<name>A0ABU1V7B8_9BURK</name>
<gene>
    <name evidence="3" type="ORF">J2X09_000880</name>
</gene>
<dbReference type="Pfam" id="PF08240">
    <property type="entry name" value="ADH_N"/>
    <property type="match status" value="1"/>
</dbReference>
<reference evidence="3 4" key="1">
    <citation type="submission" date="2023-07" db="EMBL/GenBank/DDBJ databases">
        <title>Sorghum-associated microbial communities from plants grown in Nebraska, USA.</title>
        <authorList>
            <person name="Schachtman D."/>
        </authorList>
    </citation>
    <scope>NUCLEOTIDE SEQUENCE [LARGE SCALE GENOMIC DNA]</scope>
    <source>
        <strain evidence="3 4">BE240</strain>
    </source>
</reference>